<dbReference type="PANTHER" id="PTHR46036">
    <property type="entry name" value="LACTOYLGLUTATHIONE LYASE"/>
    <property type="match status" value="1"/>
</dbReference>
<dbReference type="Proteomes" id="UP000069549">
    <property type="component" value="Chromosome 1"/>
</dbReference>
<organism evidence="2 7">
    <name type="scientific">Plasmodium berghei</name>
    <dbReference type="NCBI Taxonomy" id="5821"/>
    <lineage>
        <taxon>Eukaryota</taxon>
        <taxon>Sar</taxon>
        <taxon>Alveolata</taxon>
        <taxon>Apicomplexa</taxon>
        <taxon>Aconoidasida</taxon>
        <taxon>Haemosporida</taxon>
        <taxon>Plasmodiidae</taxon>
        <taxon>Plasmodium</taxon>
        <taxon>Plasmodium (Vinckeia)</taxon>
    </lineage>
</organism>
<protein>
    <submittedName>
        <fullName evidence="2">Glyoxalase I, putative</fullName>
    </submittedName>
</protein>
<dbReference type="Pfam" id="PF00903">
    <property type="entry name" value="Glyoxalase"/>
    <property type="match status" value="2"/>
</dbReference>
<dbReference type="PROSITE" id="PS51819">
    <property type="entry name" value="VOC"/>
    <property type="match status" value="1"/>
</dbReference>
<dbReference type="EMBL" id="LT614627">
    <property type="protein sequence ID" value="SCN21558.1"/>
    <property type="molecule type" value="Genomic_DNA"/>
</dbReference>
<dbReference type="GO" id="GO:0004462">
    <property type="term" value="F:lactoylglutathione lyase activity"/>
    <property type="evidence" value="ECO:0007669"/>
    <property type="project" value="TreeGrafter"/>
</dbReference>
<dbReference type="Gene3D" id="3.10.180.10">
    <property type="entry name" value="2,3-Dihydroxybiphenyl 1,2-Dioxygenase, domain 1"/>
    <property type="match status" value="2"/>
</dbReference>
<evidence type="ECO:0000313" key="7">
    <source>
        <dbReference type="Proteomes" id="UP000069549"/>
    </source>
</evidence>
<dbReference type="Proteomes" id="UP000220214">
    <property type="component" value="Chromosome 1"/>
</dbReference>
<dbReference type="EMBL" id="LT608265">
    <property type="protein sequence ID" value="SCO58796.1"/>
    <property type="molecule type" value="Genomic_DNA"/>
</dbReference>
<evidence type="ECO:0000313" key="10">
    <source>
        <dbReference type="Proteomes" id="UP000220214"/>
    </source>
</evidence>
<dbReference type="EMBL" id="LT160021">
    <property type="protein sequence ID" value="CXH80363.1"/>
    <property type="molecule type" value="Genomic_DNA"/>
</dbReference>
<proteinExistence type="predicted"/>
<name>A0A0Y9T8P3_PLABE</name>
<evidence type="ECO:0000313" key="2">
    <source>
        <dbReference type="EMBL" id="CXH80363.1"/>
    </source>
</evidence>
<evidence type="ECO:0000313" key="6">
    <source>
        <dbReference type="EMBL" id="SCO58835.1"/>
    </source>
</evidence>
<evidence type="ECO:0000313" key="9">
    <source>
        <dbReference type="Proteomes" id="UP000219974"/>
    </source>
</evidence>
<dbReference type="GO" id="GO:0005737">
    <property type="term" value="C:cytoplasm"/>
    <property type="evidence" value="ECO:0007669"/>
    <property type="project" value="TreeGrafter"/>
</dbReference>
<sequence length="317" mass="37000">MKFDLINIFFLLVLFFFFKKYDFLNVSKKHTYNFLNGNIIRKKEKYSSKNFKCKVEGIEYKVQNVDNSIEFYNNVLGFQVAEKGDNYAKLILGNNEAYIKLIKNEDKFIIGEHSFLGLGIHLKEFDLKKVNIYKGHIEDELDKRPITACILPDEDAQVRRFWTNCFITDPDGYGIEVILEEDVPKLNRIRLYTTSTKDSQKFYSDILGMDLVKIQSHLEEISYPWNIYGGMSYYFSNKNNSTILQLAYAYDENKLHMGNSLGNLILSFQDLNTLEKRLKENNIKIIKSNGEIIVKDLDGYNICLKQITKLKKGTTKL</sequence>
<dbReference type="AlphaFoldDB" id="A0A0Y9T8P3"/>
<dbReference type="Proteomes" id="UP000219860">
    <property type="component" value="Chromosome 1"/>
</dbReference>
<dbReference type="VEuPathDB" id="PlasmoDB:PBANKA_0103400"/>
<dbReference type="InterPro" id="IPR037523">
    <property type="entry name" value="VOC_core"/>
</dbReference>
<dbReference type="Proteomes" id="UP000516480">
    <property type="component" value="Chromosome 1"/>
</dbReference>
<evidence type="ECO:0000313" key="4">
    <source>
        <dbReference type="EMBL" id="SCN21558.1"/>
    </source>
</evidence>
<dbReference type="SUPFAM" id="SSF54593">
    <property type="entry name" value="Glyoxalase/Bleomycin resistance protein/Dihydroxybiphenyl dioxygenase"/>
    <property type="match status" value="2"/>
</dbReference>
<feature type="domain" description="VOC" evidence="1">
    <location>
        <begin position="54"/>
        <end position="180"/>
    </location>
</feature>
<evidence type="ECO:0000259" key="1">
    <source>
        <dbReference type="PROSITE" id="PS51819"/>
    </source>
</evidence>
<dbReference type="CDD" id="cd06587">
    <property type="entry name" value="VOC"/>
    <property type="match status" value="1"/>
</dbReference>
<evidence type="ECO:0000313" key="8">
    <source>
        <dbReference type="Proteomes" id="UP000219860"/>
    </source>
</evidence>
<dbReference type="Proteomes" id="UP000219974">
    <property type="component" value="Chromosome 1"/>
</dbReference>
<dbReference type="EMBL" id="LT608249">
    <property type="protein sequence ID" value="SCO58835.1"/>
    <property type="molecule type" value="Genomic_DNA"/>
</dbReference>
<evidence type="ECO:0000313" key="5">
    <source>
        <dbReference type="EMBL" id="SCO58796.1"/>
    </source>
</evidence>
<accession>A0A0Y9T8P3</accession>
<dbReference type="EMBL" id="LT608137">
    <property type="protein sequence ID" value="SCM19035.1"/>
    <property type="molecule type" value="Genomic_DNA"/>
</dbReference>
<evidence type="ECO:0000313" key="3">
    <source>
        <dbReference type="EMBL" id="SCM19035.1"/>
    </source>
</evidence>
<dbReference type="PANTHER" id="PTHR46036:SF5">
    <property type="entry name" value="LACTOYLGLUTATHIONE LYASE"/>
    <property type="match status" value="1"/>
</dbReference>
<reference evidence="2 7" key="1">
    <citation type="submission" date="2016-02" db="EMBL/GenBank/DDBJ databases">
        <authorList>
            <consortium name="Pathogen Informatics"/>
        </authorList>
    </citation>
    <scope>NUCLEOTIDE SEQUENCE [LARGE SCALE GENOMIC DNA]</scope>
    <source>
        <strain evidence="2 7">K173</strain>
        <strain evidence="3 11">NK65 ny</strain>
        <strain evidence="4 10">NK65e</strain>
        <strain evidence="6 8">SP11 Antwerpcl1</strain>
        <strain evidence="5 9">SP11 RLL</strain>
    </source>
</reference>
<evidence type="ECO:0000313" key="11">
    <source>
        <dbReference type="Proteomes" id="UP000516480"/>
    </source>
</evidence>
<dbReference type="OMA" id="DEDKLHM"/>
<dbReference type="InterPro" id="IPR004360">
    <property type="entry name" value="Glyas_Fos-R_dOase_dom"/>
</dbReference>
<gene>
    <name evidence="2" type="primary">GILP</name>
    <name evidence="2" type="ORF">PBK173_000008300</name>
    <name evidence="4" type="ORF">PBNK65E_000008000</name>
    <name evidence="3" type="ORF">PBNK65NY_000008000</name>
    <name evidence="6" type="ORF">PBSP11A_000008000</name>
    <name evidence="5" type="ORF">PBSP11RLL_000008000</name>
</gene>
<dbReference type="InterPro" id="IPR029068">
    <property type="entry name" value="Glyas_Bleomycin-R_OHBP_Dase"/>
</dbReference>
<dbReference type="GO" id="GO:0019243">
    <property type="term" value="P:methylglyoxal catabolic process to D-lactate via S-lactoyl-glutathione"/>
    <property type="evidence" value="ECO:0007669"/>
    <property type="project" value="TreeGrafter"/>
</dbReference>
<dbReference type="OrthoDB" id="16820at2759"/>